<dbReference type="RefSeq" id="WP_179002677.1">
    <property type="nucleotide sequence ID" value="NZ_JBHSCO010000005.1"/>
</dbReference>
<feature type="signal peptide" evidence="2">
    <location>
        <begin position="1"/>
        <end position="21"/>
    </location>
</feature>
<accession>A0ABV8WCS9</accession>
<dbReference type="Proteomes" id="UP001595719">
    <property type="component" value="Unassembled WGS sequence"/>
</dbReference>
<comment type="caution">
    <text evidence="3">The sequence shown here is derived from an EMBL/GenBank/DDBJ whole genome shotgun (WGS) entry which is preliminary data.</text>
</comment>
<sequence length="62" mass="6779">MKKLILFIAFALLFTIFSCTPDEYETQTTKKVEIPINKIKAVPGDGPGDDKTPPPPPPPTLP</sequence>
<evidence type="ECO:0000256" key="1">
    <source>
        <dbReference type="SAM" id="MobiDB-lite"/>
    </source>
</evidence>
<gene>
    <name evidence="3" type="ORF">ACFOY0_17925</name>
</gene>
<feature type="chain" id="PRO_5045141562" evidence="2">
    <location>
        <begin position="22"/>
        <end position="62"/>
    </location>
</feature>
<proteinExistence type="predicted"/>
<reference evidence="4" key="1">
    <citation type="journal article" date="2019" name="Int. J. Syst. Evol. Microbiol.">
        <title>The Global Catalogue of Microorganisms (GCM) 10K type strain sequencing project: providing services to taxonomists for standard genome sequencing and annotation.</title>
        <authorList>
            <consortium name="The Broad Institute Genomics Platform"/>
            <consortium name="The Broad Institute Genome Sequencing Center for Infectious Disease"/>
            <person name="Wu L."/>
            <person name="Ma J."/>
        </authorList>
    </citation>
    <scope>NUCLEOTIDE SEQUENCE [LARGE SCALE GENOMIC DNA]</scope>
    <source>
        <strain evidence="4">CGMCC 1.15345</strain>
    </source>
</reference>
<keyword evidence="2" id="KW-0732">Signal</keyword>
<evidence type="ECO:0000256" key="2">
    <source>
        <dbReference type="SAM" id="SignalP"/>
    </source>
</evidence>
<keyword evidence="4" id="KW-1185">Reference proteome</keyword>
<organism evidence="3 4">
    <name type="scientific">Flavobacterium quisquiliarum</name>
    <dbReference type="NCBI Taxonomy" id="1834436"/>
    <lineage>
        <taxon>Bacteria</taxon>
        <taxon>Pseudomonadati</taxon>
        <taxon>Bacteroidota</taxon>
        <taxon>Flavobacteriia</taxon>
        <taxon>Flavobacteriales</taxon>
        <taxon>Flavobacteriaceae</taxon>
        <taxon>Flavobacterium</taxon>
    </lineage>
</organism>
<protein>
    <submittedName>
        <fullName evidence="3">Uncharacterized protein</fullName>
    </submittedName>
</protein>
<dbReference type="EMBL" id="JBHSCO010000005">
    <property type="protein sequence ID" value="MFC4392878.1"/>
    <property type="molecule type" value="Genomic_DNA"/>
</dbReference>
<evidence type="ECO:0000313" key="3">
    <source>
        <dbReference type="EMBL" id="MFC4392878.1"/>
    </source>
</evidence>
<feature type="compositionally biased region" description="Pro residues" evidence="1">
    <location>
        <begin position="53"/>
        <end position="62"/>
    </location>
</feature>
<name>A0ABV8WCS9_9FLAO</name>
<evidence type="ECO:0000313" key="4">
    <source>
        <dbReference type="Proteomes" id="UP001595719"/>
    </source>
</evidence>
<dbReference type="PROSITE" id="PS51257">
    <property type="entry name" value="PROKAR_LIPOPROTEIN"/>
    <property type="match status" value="1"/>
</dbReference>
<feature type="region of interest" description="Disordered" evidence="1">
    <location>
        <begin position="39"/>
        <end position="62"/>
    </location>
</feature>